<organism evidence="1 2">
    <name type="scientific">Phyllosticta citribraziliensis</name>
    <dbReference type="NCBI Taxonomy" id="989973"/>
    <lineage>
        <taxon>Eukaryota</taxon>
        <taxon>Fungi</taxon>
        <taxon>Dikarya</taxon>
        <taxon>Ascomycota</taxon>
        <taxon>Pezizomycotina</taxon>
        <taxon>Dothideomycetes</taxon>
        <taxon>Dothideomycetes incertae sedis</taxon>
        <taxon>Botryosphaeriales</taxon>
        <taxon>Phyllostictaceae</taxon>
        <taxon>Phyllosticta</taxon>
    </lineage>
</organism>
<name>A0ABR1M513_9PEZI</name>
<reference evidence="1 2" key="1">
    <citation type="submission" date="2024-04" db="EMBL/GenBank/DDBJ databases">
        <title>Phyllosticta paracitricarpa is synonymous to the EU quarantine fungus P. citricarpa based on phylogenomic analyses.</title>
        <authorList>
            <consortium name="Lawrence Berkeley National Laboratory"/>
            <person name="Van ingen-buijs V.A."/>
            <person name="Van westerhoven A.C."/>
            <person name="Haridas S."/>
            <person name="Skiadas P."/>
            <person name="Martin F."/>
            <person name="Groenewald J.Z."/>
            <person name="Crous P.W."/>
            <person name="Seidl M.F."/>
        </authorList>
    </citation>
    <scope>NUCLEOTIDE SEQUENCE [LARGE SCALE GENOMIC DNA]</scope>
    <source>
        <strain evidence="1 2">CPC 17464</strain>
    </source>
</reference>
<evidence type="ECO:0000313" key="2">
    <source>
        <dbReference type="Proteomes" id="UP001360953"/>
    </source>
</evidence>
<dbReference type="GeneID" id="92030872"/>
<gene>
    <name evidence="1" type="ORF">J3D65DRAFT_600408</name>
</gene>
<evidence type="ECO:0000313" key="1">
    <source>
        <dbReference type="EMBL" id="KAK7542685.1"/>
    </source>
</evidence>
<dbReference type="Proteomes" id="UP001360953">
    <property type="component" value="Unassembled WGS sequence"/>
</dbReference>
<dbReference type="RefSeq" id="XP_066658978.1">
    <property type="nucleotide sequence ID" value="XM_066797966.1"/>
</dbReference>
<comment type="caution">
    <text evidence="1">The sequence shown here is derived from an EMBL/GenBank/DDBJ whole genome shotgun (WGS) entry which is preliminary data.</text>
</comment>
<protein>
    <submittedName>
        <fullName evidence="1">Uncharacterized protein</fullName>
    </submittedName>
</protein>
<dbReference type="EMBL" id="JBBPEH010000002">
    <property type="protein sequence ID" value="KAK7542685.1"/>
    <property type="molecule type" value="Genomic_DNA"/>
</dbReference>
<accession>A0ABR1M513</accession>
<sequence>MWTSAGRWDWTGCEKIGFEMRERLSSAADTATEVREERTGDEGLTPLYLQGRQGEVFRVRNSCDIKRQPVSMRSKLLRHLRLPQLKYRHQSSPWPVVCGDLGPRESKAGRFVQNGAWRSSGTMRASKKRATDDVGTSRWALSWRSVERGRLEVSDSQNSISRRGVEFELPQTTHLSVPRPPATSYILTPLSMLSLPRDLEVPSHASRRRNSISVSSCRHVPAPGHAQLAYSTPATAPTNQSTVHLQPKDSVPLPLIHGFLLLMTSSQGFRENHDDRPKIRGALGPPQCLNSLRVKDASRGMPQTC</sequence>
<keyword evidence="2" id="KW-1185">Reference proteome</keyword>
<proteinExistence type="predicted"/>